<evidence type="ECO:0000313" key="3">
    <source>
        <dbReference type="Proteomes" id="UP001172673"/>
    </source>
</evidence>
<protein>
    <submittedName>
        <fullName evidence="2">Uncharacterized protein</fullName>
    </submittedName>
</protein>
<keyword evidence="1" id="KW-1133">Transmembrane helix</keyword>
<keyword evidence="3" id="KW-1185">Reference proteome</keyword>
<comment type="caution">
    <text evidence="2">The sequence shown here is derived from an EMBL/GenBank/DDBJ whole genome shotgun (WGS) entry which is preliminary data.</text>
</comment>
<proteinExistence type="predicted"/>
<organism evidence="2 3">
    <name type="scientific">Cladophialophora chaetospira</name>
    <dbReference type="NCBI Taxonomy" id="386627"/>
    <lineage>
        <taxon>Eukaryota</taxon>
        <taxon>Fungi</taxon>
        <taxon>Dikarya</taxon>
        <taxon>Ascomycota</taxon>
        <taxon>Pezizomycotina</taxon>
        <taxon>Eurotiomycetes</taxon>
        <taxon>Chaetothyriomycetidae</taxon>
        <taxon>Chaetothyriales</taxon>
        <taxon>Herpotrichiellaceae</taxon>
        <taxon>Cladophialophora</taxon>
    </lineage>
</organism>
<gene>
    <name evidence="2" type="ORF">H2200_002296</name>
</gene>
<keyword evidence="1" id="KW-0812">Transmembrane</keyword>
<sequence length="393" mass="44126">MVVECNLNLVAEANPPDASFTQTLKLARIHHYSEAIRLLEQKIEDLQGKSPPDSLLVSVLRLGISSDVDQAVALPECHRRSPLATAQCLNLYGKLSIMPSYAKALHSLVERRGGPHAVKHVGWSDWLVLTDLYNATRTGDRLWYPRVRPPQSILNSGKHVPDAKALYFSKRLGSGFDEVDNVLVPSGVREAIQRAVDATVALDHYYRREEDRPLLADIVLAANEAQREFLELCDDDVSGMAKLVHNCCRLAGLIYNDIVLFPLPSCTRVKSHLAGELEQLLERSEQKNFPPNKDKGSIASPLDDMFIWVLAMGGIAASFTVHRPFFVKQLRSRLRIRSVDNSSGWTWPEFKKLVSRFLWWDPVVDSPAMGLWLKVTTGEPHMMDVEMESLEPA</sequence>
<dbReference type="Proteomes" id="UP001172673">
    <property type="component" value="Unassembled WGS sequence"/>
</dbReference>
<accession>A0AA38XIM0</accession>
<name>A0AA38XIM0_9EURO</name>
<feature type="transmembrane region" description="Helical" evidence="1">
    <location>
        <begin position="305"/>
        <end position="326"/>
    </location>
</feature>
<reference evidence="2" key="1">
    <citation type="submission" date="2022-10" db="EMBL/GenBank/DDBJ databases">
        <title>Culturing micro-colonial fungi from biological soil crusts in the Mojave desert and describing Neophaeococcomyces mojavensis, and introducing the new genera and species Taxawa tesnikishii.</title>
        <authorList>
            <person name="Kurbessoian T."/>
            <person name="Stajich J.E."/>
        </authorList>
    </citation>
    <scope>NUCLEOTIDE SEQUENCE</scope>
    <source>
        <strain evidence="2">TK_41</strain>
    </source>
</reference>
<dbReference type="AlphaFoldDB" id="A0AA38XIM0"/>
<keyword evidence="1" id="KW-0472">Membrane</keyword>
<evidence type="ECO:0000313" key="2">
    <source>
        <dbReference type="EMBL" id="KAJ9614160.1"/>
    </source>
</evidence>
<evidence type="ECO:0000256" key="1">
    <source>
        <dbReference type="SAM" id="Phobius"/>
    </source>
</evidence>
<dbReference type="PANTHER" id="PTHR37540">
    <property type="entry name" value="TRANSCRIPTION FACTOR (ACR-2), PUTATIVE-RELATED-RELATED"/>
    <property type="match status" value="1"/>
</dbReference>
<dbReference type="PANTHER" id="PTHR37540:SF10">
    <property type="entry name" value="SIGMA-70 REGION 2 FAMILY PROTEIN"/>
    <property type="match status" value="1"/>
</dbReference>
<dbReference type="EMBL" id="JAPDRK010000003">
    <property type="protein sequence ID" value="KAJ9614160.1"/>
    <property type="molecule type" value="Genomic_DNA"/>
</dbReference>